<sequence length="76" mass="8831">VFPLALTSLTENKDVAQLLLSVGSCPRYIFRPCVVDFHVPYKFPCKEPLNKLWKFLETEKKMNFGVPNLFTQKIQL</sequence>
<name>A0A8C0VYI6_CASCN</name>
<dbReference type="Ensembl" id="ENSCCNT00000002597.1">
    <property type="protein sequence ID" value="ENSCCNP00000001954.1"/>
    <property type="gene ID" value="ENSCCNG00000002165.1"/>
</dbReference>
<evidence type="ECO:0000313" key="1">
    <source>
        <dbReference type="Ensembl" id="ENSCCNP00000001954.1"/>
    </source>
</evidence>
<dbReference type="AlphaFoldDB" id="A0A8C0VYI6"/>
<organism evidence="1">
    <name type="scientific">Castor canadensis</name>
    <name type="common">American beaver</name>
    <dbReference type="NCBI Taxonomy" id="51338"/>
    <lineage>
        <taxon>Eukaryota</taxon>
        <taxon>Metazoa</taxon>
        <taxon>Chordata</taxon>
        <taxon>Craniata</taxon>
        <taxon>Vertebrata</taxon>
        <taxon>Euteleostomi</taxon>
        <taxon>Mammalia</taxon>
        <taxon>Eutheria</taxon>
        <taxon>Euarchontoglires</taxon>
        <taxon>Glires</taxon>
        <taxon>Rodentia</taxon>
        <taxon>Castorimorpha</taxon>
        <taxon>Castoridae</taxon>
        <taxon>Castor</taxon>
    </lineage>
</organism>
<reference evidence="1" key="1">
    <citation type="submission" date="2023-09" db="UniProtKB">
        <authorList>
            <consortium name="Ensembl"/>
        </authorList>
    </citation>
    <scope>IDENTIFICATION</scope>
</reference>
<protein>
    <submittedName>
        <fullName evidence="1">Uncharacterized protein</fullName>
    </submittedName>
</protein>
<dbReference type="Gene3D" id="1.10.10.2050">
    <property type="match status" value="1"/>
</dbReference>
<proteinExistence type="predicted"/>
<accession>A0A8C0VYI6</accession>